<proteinExistence type="inferred from homology"/>
<dbReference type="Proteomes" id="UP000799538">
    <property type="component" value="Unassembled WGS sequence"/>
</dbReference>
<dbReference type="OrthoDB" id="1898734at2759"/>
<feature type="domain" description="AB hydrolase-1" evidence="3">
    <location>
        <begin position="70"/>
        <end position="227"/>
    </location>
</feature>
<organism evidence="4 5">
    <name type="scientific">Elsinoe ampelina</name>
    <dbReference type="NCBI Taxonomy" id="302913"/>
    <lineage>
        <taxon>Eukaryota</taxon>
        <taxon>Fungi</taxon>
        <taxon>Dikarya</taxon>
        <taxon>Ascomycota</taxon>
        <taxon>Pezizomycotina</taxon>
        <taxon>Dothideomycetes</taxon>
        <taxon>Dothideomycetidae</taxon>
        <taxon>Myriangiales</taxon>
        <taxon>Elsinoaceae</taxon>
        <taxon>Elsinoe</taxon>
    </lineage>
</organism>
<dbReference type="InterPro" id="IPR000073">
    <property type="entry name" value="AB_hydrolase_1"/>
</dbReference>
<dbReference type="SUPFAM" id="SSF53474">
    <property type="entry name" value="alpha/beta-Hydrolases"/>
    <property type="match status" value="2"/>
</dbReference>
<evidence type="ECO:0000259" key="3">
    <source>
        <dbReference type="Pfam" id="PF00561"/>
    </source>
</evidence>
<evidence type="ECO:0000313" key="5">
    <source>
        <dbReference type="Proteomes" id="UP000799538"/>
    </source>
</evidence>
<dbReference type="AlphaFoldDB" id="A0A6A6G3D1"/>
<dbReference type="GO" id="GO:0006508">
    <property type="term" value="P:proteolysis"/>
    <property type="evidence" value="ECO:0007669"/>
    <property type="project" value="InterPro"/>
</dbReference>
<dbReference type="PRINTS" id="PR00793">
    <property type="entry name" value="PROAMNOPTASE"/>
</dbReference>
<evidence type="ECO:0000256" key="2">
    <source>
        <dbReference type="ARBA" id="ARBA00022801"/>
    </source>
</evidence>
<dbReference type="InterPro" id="IPR029058">
    <property type="entry name" value="AB_hydrolase_fold"/>
</dbReference>
<evidence type="ECO:0000256" key="1">
    <source>
        <dbReference type="ARBA" id="ARBA00010088"/>
    </source>
</evidence>
<accession>A0A6A6G3D1</accession>
<keyword evidence="2 4" id="KW-0378">Hydrolase</keyword>
<protein>
    <submittedName>
        <fullName evidence="4">Alpha/Beta hydrolase protein</fullName>
    </submittedName>
</protein>
<dbReference type="EMBL" id="ML992514">
    <property type="protein sequence ID" value="KAF2219940.1"/>
    <property type="molecule type" value="Genomic_DNA"/>
</dbReference>
<reference evidence="5" key="1">
    <citation type="journal article" date="2020" name="Stud. Mycol.">
        <title>101 Dothideomycetes genomes: A test case for predicting lifestyles and emergence of pathogens.</title>
        <authorList>
            <person name="Haridas S."/>
            <person name="Albert R."/>
            <person name="Binder M."/>
            <person name="Bloem J."/>
            <person name="LaButti K."/>
            <person name="Salamov A."/>
            <person name="Andreopoulos B."/>
            <person name="Baker S."/>
            <person name="Barry K."/>
            <person name="Bills G."/>
            <person name="Bluhm B."/>
            <person name="Cannon C."/>
            <person name="Castanera R."/>
            <person name="Culley D."/>
            <person name="Daum C."/>
            <person name="Ezra D."/>
            <person name="Gonzalez J."/>
            <person name="Henrissat B."/>
            <person name="Kuo A."/>
            <person name="Liang C."/>
            <person name="Lipzen A."/>
            <person name="Lutzoni F."/>
            <person name="Magnuson J."/>
            <person name="Mondo S."/>
            <person name="Nolan M."/>
            <person name="Ohm R."/>
            <person name="Pangilinan J."/>
            <person name="Park H.-J."/>
            <person name="Ramirez L."/>
            <person name="Alfaro M."/>
            <person name="Sun H."/>
            <person name="Tritt A."/>
            <person name="Yoshinaga Y."/>
            <person name="Zwiers L.-H."/>
            <person name="Turgeon B."/>
            <person name="Goodwin S."/>
            <person name="Spatafora J."/>
            <person name="Crous P."/>
            <person name="Grigoriev I."/>
        </authorList>
    </citation>
    <scope>NUCLEOTIDE SEQUENCE [LARGE SCALE GENOMIC DNA]</scope>
    <source>
        <strain evidence="5">CECT 20119</strain>
    </source>
</reference>
<comment type="similarity">
    <text evidence="1">Belongs to the peptidase S33 family.</text>
</comment>
<name>A0A6A6G3D1_9PEZI</name>
<dbReference type="InterPro" id="IPR051601">
    <property type="entry name" value="Serine_prot/Carboxylest_S33"/>
</dbReference>
<dbReference type="PANTHER" id="PTHR43248:SF2">
    <property type="entry name" value="PROLYL AMINOPEPTIDASE"/>
    <property type="match status" value="1"/>
</dbReference>
<keyword evidence="5" id="KW-1185">Reference proteome</keyword>
<dbReference type="GO" id="GO:0008233">
    <property type="term" value="F:peptidase activity"/>
    <property type="evidence" value="ECO:0007669"/>
    <property type="project" value="InterPro"/>
</dbReference>
<dbReference type="Gene3D" id="3.40.50.1820">
    <property type="entry name" value="alpha/beta hydrolase"/>
    <property type="match status" value="1"/>
</dbReference>
<dbReference type="PANTHER" id="PTHR43248">
    <property type="entry name" value="2-SUCCINYL-6-HYDROXY-2,4-CYCLOHEXADIENE-1-CARBOXYLATE SYNTHASE"/>
    <property type="match status" value="1"/>
</dbReference>
<evidence type="ECO:0000313" key="4">
    <source>
        <dbReference type="EMBL" id="KAF2219940.1"/>
    </source>
</evidence>
<dbReference type="Pfam" id="PF00561">
    <property type="entry name" value="Abhydrolase_1"/>
    <property type="match status" value="1"/>
</dbReference>
<gene>
    <name evidence="4" type="ORF">BDZ85DRAFT_204950</name>
</gene>
<sequence>MASSQRTPVKPAEIIEQRSYQVPGKLLITEHHFSIPSSHSSPTSTPLRIFARSARRPAPPGFPLGPTLPYLVYLNGGPGHACHPPQSYPFTPSLLDKGYTLLFLDQRGTGLSTPVSASTLAQRGDVDVQARHLKLYRADNIVRDLEAIRLALTATEQRPAGDKWSVFGQSFGGFVSVSYLSFYPEGLRESFIFGGLMPLVDEPGEVYRRLFGVVERRNEVYYAKFPEDVGRVKSIVRFLGRWGDGKVRLPGGGQLTGRLFLTMGIGLGFHGGVDLVHNIVLKASTEIEMFGHITRGTLNSIESFLGWDNAPIYSVLHEPIYTVGKKAGWAAQKVREELPQFAMERLDSTEPLLFTGEMIFPWMFDDCPELSKMRDVAEKVAQDEDWPELYDLEQLKKNEVPVYAAAYTEDMYVDFDFSKDTAAAIKGCKMFSTNVMYHNAIREKKEVVDQLFLMREDVID</sequence>
<dbReference type="InterPro" id="IPR002410">
    <property type="entry name" value="Peptidase_S33"/>
</dbReference>